<evidence type="ECO:0000259" key="1">
    <source>
        <dbReference type="Pfam" id="PF11678"/>
    </source>
</evidence>
<keyword evidence="4" id="KW-1185">Reference proteome</keyword>
<dbReference type="InterPro" id="IPR021692">
    <property type="entry name" value="Tle3_C"/>
</dbReference>
<comment type="caution">
    <text evidence="3">The sequence shown here is derived from an EMBL/GenBank/DDBJ whole genome shotgun (WGS) entry which is preliminary data.</text>
</comment>
<dbReference type="Pfam" id="PF11678">
    <property type="entry name" value="Tle3_C"/>
    <property type="match status" value="1"/>
</dbReference>
<evidence type="ECO:0000259" key="2">
    <source>
        <dbReference type="Pfam" id="PF24322"/>
    </source>
</evidence>
<dbReference type="Gene3D" id="3.40.50.1820">
    <property type="entry name" value="alpha/beta hydrolase"/>
    <property type="match status" value="1"/>
</dbReference>
<dbReference type="Pfam" id="PF24322">
    <property type="entry name" value="Tle3"/>
    <property type="match status" value="1"/>
</dbReference>
<evidence type="ECO:0000313" key="3">
    <source>
        <dbReference type="EMBL" id="MBK1715971.1"/>
    </source>
</evidence>
<dbReference type="RefSeq" id="WP_200232354.1">
    <property type="nucleotide sequence ID" value="NZ_NRRT01000145.1"/>
</dbReference>
<organism evidence="3 4">
    <name type="scientific">Rubrivivax gelatinosus</name>
    <name type="common">Rhodocyclus gelatinosus</name>
    <name type="synonym">Rhodopseudomonas gelatinosa</name>
    <dbReference type="NCBI Taxonomy" id="28068"/>
    <lineage>
        <taxon>Bacteria</taxon>
        <taxon>Pseudomonadati</taxon>
        <taxon>Pseudomonadota</taxon>
        <taxon>Betaproteobacteria</taxon>
        <taxon>Burkholderiales</taxon>
        <taxon>Sphaerotilaceae</taxon>
        <taxon>Rubrivivax</taxon>
    </lineage>
</organism>
<proteinExistence type="predicted"/>
<dbReference type="EMBL" id="NRRU01000192">
    <property type="protein sequence ID" value="MBK1715971.1"/>
    <property type="molecule type" value="Genomic_DNA"/>
</dbReference>
<protein>
    <recommendedName>
        <fullName evidence="5">Transmembrane protein</fullName>
    </recommendedName>
</protein>
<dbReference type="SUPFAM" id="SSF53474">
    <property type="entry name" value="alpha/beta-Hydrolases"/>
    <property type="match status" value="1"/>
</dbReference>
<feature type="domain" description="Antibacterial effector protein Tle3 C-terminal" evidence="1">
    <location>
        <begin position="544"/>
        <end position="610"/>
    </location>
</feature>
<dbReference type="Proteomes" id="UP001041814">
    <property type="component" value="Unassembled WGS sequence"/>
</dbReference>
<sequence>MAVSRSLEFLNDRANTSVQGMEVAYADVAHMPGFVIFVHGVNSDGEWYEAAERGLVAGLNRRLALLGTGAELSETSYREELRPNGSLNKAIDGLNFVVDPGRSPVIRFRWGYKAAGSDGTPGSQDERAVYGSKIYLNELDAWGGGPFQNGTSALPYMWGDGLDDRVFWWLYANMFPVDGREVYACPPRAYFAHAAHRLKELIAAIRAKQADCPITVVCHSQGNMVTLAAALMGEATGAIADTYVLCNPPYSLESLAMDQIVNEDGKSATGQFGGVTTDARIATFKNFLAAVKQRAGTGQPLELINRYHGFKDRHTGETRFELKTFPGDPKAVPAPGSDRDNRGRVFLYCNPHDQVIGVAPVQGMGWRGVNAAQLEKIGAAGVFHQRVWAMPGGKQSPEFAVGSPDWTGRAYRYRDDHHDASQFWLPRPPMMRFALATTEEQGFFSKIFTFVTAPFVYIVTRMFDIPINADPPKDWAVPITAPALPRPVTPMSMRYGKTGPFDEDKDPARDALASAEHKEVVADDPHAEVYQRTGQGTAASERSLRYEQAARLKRLQQAAAKAGQTLSAEEQRSELRKMMEENPNATDHSTILTNALHAERVLAYDVAIGWVNPSRIKPEDVQVFRQFAHWMFVDEPLAGKFAPAQAFFDYWKQGFYEDKQLHLTYTMQHMAATAPGIVDVRERHWAGALK</sequence>
<accession>A0ABS1E0R2</accession>
<gene>
    <name evidence="3" type="ORF">CKO43_24820</name>
</gene>
<evidence type="ECO:0008006" key="5">
    <source>
        <dbReference type="Google" id="ProtNLM"/>
    </source>
</evidence>
<reference evidence="3" key="2">
    <citation type="journal article" date="2020" name="Microorganisms">
        <title>Osmotic Adaptation and Compatible Solute Biosynthesis of Phototrophic Bacteria as Revealed from Genome Analyses.</title>
        <authorList>
            <person name="Imhoff J.F."/>
            <person name="Rahn T."/>
            <person name="Kunzel S."/>
            <person name="Keller A."/>
            <person name="Neulinger S.C."/>
        </authorList>
    </citation>
    <scope>NUCLEOTIDE SEQUENCE</scope>
    <source>
        <strain evidence="3">IM 151</strain>
    </source>
</reference>
<evidence type="ECO:0000313" key="4">
    <source>
        <dbReference type="Proteomes" id="UP001041814"/>
    </source>
</evidence>
<feature type="domain" description="T6SS Tle3 phospholipase effector alpha/beta" evidence="2">
    <location>
        <begin position="31"/>
        <end position="370"/>
    </location>
</feature>
<name>A0ABS1E0R2_RUBGE</name>
<dbReference type="InterPro" id="IPR029058">
    <property type="entry name" value="AB_hydrolase_fold"/>
</dbReference>
<dbReference type="InterPro" id="IPR056221">
    <property type="entry name" value="Tle3_ab_dom"/>
</dbReference>
<reference evidence="3" key="1">
    <citation type="submission" date="2017-08" db="EMBL/GenBank/DDBJ databases">
        <authorList>
            <person name="Imhoff J.F."/>
            <person name="Rahn T."/>
            <person name="Kuenzel S."/>
            <person name="Neulinger S.C."/>
        </authorList>
    </citation>
    <scope>NUCLEOTIDE SEQUENCE</scope>
    <source>
        <strain evidence="3">IM 151</strain>
    </source>
</reference>